<feature type="compositionally biased region" description="Polar residues" evidence="1">
    <location>
        <begin position="46"/>
        <end position="67"/>
    </location>
</feature>
<comment type="caution">
    <text evidence="2">The sequence shown here is derived from an EMBL/GenBank/DDBJ whole genome shotgun (WGS) entry which is preliminary data.</text>
</comment>
<keyword evidence="3" id="KW-1185">Reference proteome</keyword>
<organism evidence="2 3">
    <name type="scientific">Streptomyces thermogriseus</name>
    <dbReference type="NCBI Taxonomy" id="75292"/>
    <lineage>
        <taxon>Bacteria</taxon>
        <taxon>Bacillati</taxon>
        <taxon>Actinomycetota</taxon>
        <taxon>Actinomycetes</taxon>
        <taxon>Kitasatosporales</taxon>
        <taxon>Streptomycetaceae</taxon>
        <taxon>Streptomyces</taxon>
    </lineage>
</organism>
<evidence type="ECO:0000313" key="3">
    <source>
        <dbReference type="Proteomes" id="UP001501072"/>
    </source>
</evidence>
<protein>
    <submittedName>
        <fullName evidence="2">Uncharacterized protein</fullName>
    </submittedName>
</protein>
<gene>
    <name evidence="2" type="ORF">GCM10009564_44800</name>
</gene>
<evidence type="ECO:0000313" key="2">
    <source>
        <dbReference type="EMBL" id="GAA1014627.1"/>
    </source>
</evidence>
<name>A0ABN1T492_9ACTN</name>
<feature type="region of interest" description="Disordered" evidence="1">
    <location>
        <begin position="1"/>
        <end position="67"/>
    </location>
</feature>
<dbReference type="Proteomes" id="UP001501072">
    <property type="component" value="Unassembled WGS sequence"/>
</dbReference>
<reference evidence="2 3" key="1">
    <citation type="journal article" date="2019" name="Int. J. Syst. Evol. Microbiol.">
        <title>The Global Catalogue of Microorganisms (GCM) 10K type strain sequencing project: providing services to taxonomists for standard genome sequencing and annotation.</title>
        <authorList>
            <consortium name="The Broad Institute Genomics Platform"/>
            <consortium name="The Broad Institute Genome Sequencing Center for Infectious Disease"/>
            <person name="Wu L."/>
            <person name="Ma J."/>
        </authorList>
    </citation>
    <scope>NUCLEOTIDE SEQUENCE [LARGE SCALE GENOMIC DNA]</scope>
    <source>
        <strain evidence="2 3">JCM 11269</strain>
    </source>
</reference>
<accession>A0ABN1T492</accession>
<sequence length="67" mass="7431">MRLQHPTVGATSVTHQAWLQPDSPDHRLEAYTPNNPSPADALHTLPHQSRPNPHRTQQPKPATPSNT</sequence>
<dbReference type="RefSeq" id="WP_385881449.1">
    <property type="nucleotide sequence ID" value="NZ_BAAAHU010000056.1"/>
</dbReference>
<dbReference type="Gene3D" id="3.30.450.180">
    <property type="match status" value="1"/>
</dbReference>
<evidence type="ECO:0000256" key="1">
    <source>
        <dbReference type="SAM" id="MobiDB-lite"/>
    </source>
</evidence>
<proteinExistence type="predicted"/>
<dbReference type="EMBL" id="BAAAHU010000056">
    <property type="protein sequence ID" value="GAA1014627.1"/>
    <property type="molecule type" value="Genomic_DNA"/>
</dbReference>